<reference evidence="4 5" key="1">
    <citation type="submission" date="2024-04" db="EMBL/GenBank/DDBJ databases">
        <authorList>
            <consortium name="Genoscope - CEA"/>
            <person name="William W."/>
        </authorList>
    </citation>
    <scope>NUCLEOTIDE SEQUENCE [LARGE SCALE GENOMIC DNA]</scope>
</reference>
<dbReference type="EMBL" id="CAXITT010000837">
    <property type="protein sequence ID" value="CAL1546646.1"/>
    <property type="molecule type" value="Genomic_DNA"/>
</dbReference>
<keyword evidence="5" id="KW-1185">Reference proteome</keyword>
<dbReference type="AlphaFoldDB" id="A0AAV2IHZ3"/>
<evidence type="ECO:0000313" key="4">
    <source>
        <dbReference type="EMBL" id="CAL1546646.1"/>
    </source>
</evidence>
<dbReference type="Gene3D" id="2.60.120.290">
    <property type="entry name" value="Spermadhesin, CUB domain"/>
    <property type="match status" value="2"/>
</dbReference>
<evidence type="ECO:0000256" key="2">
    <source>
        <dbReference type="ARBA" id="ARBA00023157"/>
    </source>
</evidence>
<dbReference type="InterPro" id="IPR035914">
    <property type="entry name" value="Sperma_CUB_dom_sf"/>
</dbReference>
<keyword evidence="1" id="KW-0677">Repeat</keyword>
<protein>
    <recommendedName>
        <fullName evidence="3">CUB domain-containing protein</fullName>
    </recommendedName>
</protein>
<dbReference type="PANTHER" id="PTHR24251">
    <property type="entry name" value="OVOCHYMASE-RELATED"/>
    <property type="match status" value="1"/>
</dbReference>
<dbReference type="Proteomes" id="UP001497497">
    <property type="component" value="Unassembled WGS sequence"/>
</dbReference>
<accession>A0AAV2IHZ3</accession>
<feature type="non-terminal residue" evidence="4">
    <location>
        <position position="1"/>
    </location>
</feature>
<evidence type="ECO:0000313" key="5">
    <source>
        <dbReference type="Proteomes" id="UP001497497"/>
    </source>
</evidence>
<evidence type="ECO:0000256" key="1">
    <source>
        <dbReference type="ARBA" id="ARBA00022737"/>
    </source>
</evidence>
<dbReference type="SUPFAM" id="SSF49854">
    <property type="entry name" value="Spermadhesin, CUB domain"/>
    <property type="match status" value="2"/>
</dbReference>
<name>A0AAV2IHZ3_LYMST</name>
<comment type="caution">
    <text evidence="4">The sequence shown here is derived from an EMBL/GenBank/DDBJ whole genome shotgun (WGS) entry which is preliminary data.</text>
</comment>
<dbReference type="Pfam" id="PF00431">
    <property type="entry name" value="CUB"/>
    <property type="match status" value="1"/>
</dbReference>
<keyword evidence="2" id="KW-1015">Disulfide bond</keyword>
<sequence>TSYRAFKSTGNYMYIVFKTDGSQENRGFIASYYIQDFNTALTAENGKIVSPNYPGNYDNNVFSYWRVRGQQNSYITFRYTIHLFN</sequence>
<dbReference type="InterPro" id="IPR000859">
    <property type="entry name" value="CUB_dom"/>
</dbReference>
<evidence type="ECO:0000259" key="3">
    <source>
        <dbReference type="Pfam" id="PF00431"/>
    </source>
</evidence>
<gene>
    <name evidence="4" type="ORF">GSLYS_00020023001</name>
</gene>
<feature type="domain" description="CUB" evidence="3">
    <location>
        <begin position="40"/>
        <end position="79"/>
    </location>
</feature>
<proteinExistence type="predicted"/>
<organism evidence="4 5">
    <name type="scientific">Lymnaea stagnalis</name>
    <name type="common">Great pond snail</name>
    <name type="synonym">Helix stagnalis</name>
    <dbReference type="NCBI Taxonomy" id="6523"/>
    <lineage>
        <taxon>Eukaryota</taxon>
        <taxon>Metazoa</taxon>
        <taxon>Spiralia</taxon>
        <taxon>Lophotrochozoa</taxon>
        <taxon>Mollusca</taxon>
        <taxon>Gastropoda</taxon>
        <taxon>Heterobranchia</taxon>
        <taxon>Euthyneura</taxon>
        <taxon>Panpulmonata</taxon>
        <taxon>Hygrophila</taxon>
        <taxon>Lymnaeoidea</taxon>
        <taxon>Lymnaeidae</taxon>
        <taxon>Lymnaea</taxon>
    </lineage>
</organism>